<keyword evidence="6" id="KW-0460">Magnesium</keyword>
<dbReference type="InterPro" id="IPR036702">
    <property type="entry name" value="ComB-like_sf"/>
</dbReference>
<evidence type="ECO:0000256" key="3">
    <source>
        <dbReference type="ARBA" id="ARBA00012953"/>
    </source>
</evidence>
<evidence type="ECO:0000256" key="1">
    <source>
        <dbReference type="ARBA" id="ARBA00001946"/>
    </source>
</evidence>
<dbReference type="Gene3D" id="3.90.1560.10">
    <property type="entry name" value="ComB-like"/>
    <property type="match status" value="1"/>
</dbReference>
<comment type="cofactor">
    <cofactor evidence="1">
        <name>Mg(2+)</name>
        <dbReference type="ChEBI" id="CHEBI:18420"/>
    </cofactor>
</comment>
<dbReference type="PANTHER" id="PTHR37311:SF1">
    <property type="entry name" value="2-PHOSPHOSULFOLACTATE PHOSPHATASE-RELATED"/>
    <property type="match status" value="1"/>
</dbReference>
<dbReference type="GO" id="GO:0050545">
    <property type="term" value="F:sulfopyruvate decarboxylase activity"/>
    <property type="evidence" value="ECO:0007669"/>
    <property type="project" value="TreeGrafter"/>
</dbReference>
<evidence type="ECO:0000313" key="9">
    <source>
        <dbReference type="Proteomes" id="UP000254134"/>
    </source>
</evidence>
<reference evidence="8 9" key="1">
    <citation type="submission" date="2018-07" db="EMBL/GenBank/DDBJ databases">
        <title>High-quality-draft genome sequence of Gaiella occulta.</title>
        <authorList>
            <person name="Severino R."/>
            <person name="Froufe H.J.C."/>
            <person name="Rainey F.A."/>
            <person name="Barroso C."/>
            <person name="Albuquerque L."/>
            <person name="Lobo-Da-Cunha A."/>
            <person name="Da Costa M.S."/>
            <person name="Egas C."/>
        </authorList>
    </citation>
    <scope>NUCLEOTIDE SEQUENCE [LARGE SCALE GENOMIC DNA]</scope>
    <source>
        <strain evidence="8 9">F2-233</strain>
    </source>
</reference>
<dbReference type="InterPro" id="IPR005238">
    <property type="entry name" value="ComB-like"/>
</dbReference>
<dbReference type="GO" id="GO:0000287">
    <property type="term" value="F:magnesium ion binding"/>
    <property type="evidence" value="ECO:0007669"/>
    <property type="project" value="InterPro"/>
</dbReference>
<evidence type="ECO:0000256" key="5">
    <source>
        <dbReference type="ARBA" id="ARBA00022801"/>
    </source>
</evidence>
<comment type="similarity">
    <text evidence="2">Belongs to the ComB family.</text>
</comment>
<dbReference type="Pfam" id="PF04029">
    <property type="entry name" value="2-ph_phosp"/>
    <property type="match status" value="1"/>
</dbReference>
<proteinExistence type="inferred from homology"/>
<evidence type="ECO:0000256" key="2">
    <source>
        <dbReference type="ARBA" id="ARBA00009997"/>
    </source>
</evidence>
<organism evidence="8 9">
    <name type="scientific">Gaiella occulta</name>
    <dbReference type="NCBI Taxonomy" id="1002870"/>
    <lineage>
        <taxon>Bacteria</taxon>
        <taxon>Bacillati</taxon>
        <taxon>Actinomycetota</taxon>
        <taxon>Thermoleophilia</taxon>
        <taxon>Gaiellales</taxon>
        <taxon>Gaiellaceae</taxon>
        <taxon>Gaiella</taxon>
    </lineage>
</organism>
<reference evidence="9" key="2">
    <citation type="journal article" date="2019" name="MicrobiologyOpen">
        <title>High-quality draft genome sequence of Gaiella occulta isolated from a 150 meter deep mineral water borehole and comparison with the genome sequences of other deep-branching lineages of the phylum Actinobacteria.</title>
        <authorList>
            <person name="Severino R."/>
            <person name="Froufe H.J.C."/>
            <person name="Barroso C."/>
            <person name="Albuquerque L."/>
            <person name="Lobo-da-Cunha A."/>
            <person name="da Costa M.S."/>
            <person name="Egas C."/>
        </authorList>
    </citation>
    <scope>NUCLEOTIDE SEQUENCE [LARGE SCALE GENOMIC DNA]</scope>
    <source>
        <strain evidence="9">F2-233</strain>
    </source>
</reference>
<dbReference type="OrthoDB" id="4913at2"/>
<protein>
    <recommendedName>
        <fullName evidence="4">Probable 2-phosphosulfolactate phosphatase</fullName>
        <ecNumber evidence="3">3.1.3.71</ecNumber>
    </recommendedName>
</protein>
<evidence type="ECO:0000256" key="4">
    <source>
        <dbReference type="ARBA" id="ARBA00021948"/>
    </source>
</evidence>
<dbReference type="EC" id="3.1.3.71" evidence="3"/>
<comment type="catalytic activity">
    <reaction evidence="7">
        <text>(2R)-O-phospho-3-sulfolactate + H2O = (2R)-3-sulfolactate + phosphate</text>
        <dbReference type="Rhea" id="RHEA:23416"/>
        <dbReference type="ChEBI" id="CHEBI:15377"/>
        <dbReference type="ChEBI" id="CHEBI:15597"/>
        <dbReference type="ChEBI" id="CHEBI:43474"/>
        <dbReference type="ChEBI" id="CHEBI:58738"/>
        <dbReference type="EC" id="3.1.3.71"/>
    </reaction>
</comment>
<accession>A0A7M2YY55</accession>
<gene>
    <name evidence="8" type="ORF">Gocc_0885</name>
</gene>
<evidence type="ECO:0000256" key="6">
    <source>
        <dbReference type="ARBA" id="ARBA00022842"/>
    </source>
</evidence>
<dbReference type="AlphaFoldDB" id="A0A7M2YY55"/>
<dbReference type="GO" id="GO:0050532">
    <property type="term" value="F:2-phosphosulfolactate phosphatase activity"/>
    <property type="evidence" value="ECO:0007669"/>
    <property type="project" value="UniProtKB-EC"/>
</dbReference>
<dbReference type="PANTHER" id="PTHR37311">
    <property type="entry name" value="2-PHOSPHOSULFOLACTATE PHOSPHATASE-RELATED"/>
    <property type="match status" value="1"/>
</dbReference>
<dbReference type="RefSeq" id="WP_114795327.1">
    <property type="nucleotide sequence ID" value="NZ_QQZY01000002.1"/>
</dbReference>
<evidence type="ECO:0000256" key="7">
    <source>
        <dbReference type="ARBA" id="ARBA00033711"/>
    </source>
</evidence>
<evidence type="ECO:0000313" key="8">
    <source>
        <dbReference type="EMBL" id="RDI75087.1"/>
    </source>
</evidence>
<comment type="caution">
    <text evidence="8">The sequence shown here is derived from an EMBL/GenBank/DDBJ whole genome shotgun (WGS) entry which is preliminary data.</text>
</comment>
<dbReference type="EMBL" id="QQZY01000002">
    <property type="protein sequence ID" value="RDI75087.1"/>
    <property type="molecule type" value="Genomic_DNA"/>
</dbReference>
<name>A0A7M2YY55_9ACTN</name>
<keyword evidence="5 8" id="KW-0378">Hydrolase</keyword>
<dbReference type="Proteomes" id="UP000254134">
    <property type="component" value="Unassembled WGS sequence"/>
</dbReference>
<keyword evidence="9" id="KW-1185">Reference proteome</keyword>
<sequence>MRVHVAFTPDESAAAATGVVIDVIRATSTICQALATGYERVWCAAEVDDARALAAGGGVTLGGERLGVRIEGFDLGNSPREYLTVRTPTLAMSTTNGTRAIVTAAERCERVLIASLLNLAAVTEAAAAHGDDVAIFCAGVKGAFALDDSYVAGRIAARLDGERSDAAEAAVRLACSYGSAEEAFRSSRSGRNLINHGPDLEADIPYCARESVLDVVPRLAGRHGVAAEIRLG</sequence>
<dbReference type="SUPFAM" id="SSF142823">
    <property type="entry name" value="ComB-like"/>
    <property type="match status" value="1"/>
</dbReference>